<accession>A0ABP6ZYS4</accession>
<dbReference type="PANTHER" id="PTHR40446">
    <property type="entry name" value="N-ACETYLGLUCOSAMINE-1-PHOSPHODIESTER ALPHA-N-ACETYLGLUCOSAMINIDASE"/>
    <property type="match status" value="1"/>
</dbReference>
<sequence>MDQATAGGGASTQTQTSTPYVFSGWQPWYEGIDRAVGTADLAFDVVPPVARKQYVNALRIDLTNEHVSFCTTPAGGLYQTLGKTVTEFLSEEPAVMVAINANFSWYDQSANFSLLGLAVSQGNVVCDPTKPAPRPAPPTTEADVPDQSYVGAMAMLITEGNAVTFQLVTQANPDFQHLNPYTAIAGSPQPMKGGWPPQQQVSGQPILLVENGANQATRQETPAEEIAGRTGVGLSADGQSLYLVTLDGCENTAEQFAYGGGYYDIAQWLIIAGADKGLNLDGGGSTTMACRDSDNDPVLMNVPYGSEGAPGYQRLVGNYFGVVTQPLS</sequence>
<evidence type="ECO:0000259" key="1">
    <source>
        <dbReference type="Pfam" id="PF09992"/>
    </source>
</evidence>
<reference evidence="3" key="1">
    <citation type="journal article" date="2019" name="Int. J. Syst. Evol. Microbiol.">
        <title>The Global Catalogue of Microorganisms (GCM) 10K type strain sequencing project: providing services to taxonomists for standard genome sequencing and annotation.</title>
        <authorList>
            <consortium name="The Broad Institute Genomics Platform"/>
            <consortium name="The Broad Institute Genome Sequencing Center for Infectious Disease"/>
            <person name="Wu L."/>
            <person name="Ma J."/>
        </authorList>
    </citation>
    <scope>NUCLEOTIDE SEQUENCE [LARGE SCALE GENOMIC DNA]</scope>
    <source>
        <strain evidence="3">JCM 17326</strain>
    </source>
</reference>
<dbReference type="PANTHER" id="PTHR40446:SF2">
    <property type="entry name" value="N-ACETYLGLUCOSAMINE-1-PHOSPHODIESTER ALPHA-N-ACETYLGLUCOSAMINIDASE"/>
    <property type="match status" value="1"/>
</dbReference>
<keyword evidence="3" id="KW-1185">Reference proteome</keyword>
<protein>
    <recommendedName>
        <fullName evidence="1">Phosphodiester glycosidase domain-containing protein</fullName>
    </recommendedName>
</protein>
<dbReference type="RefSeq" id="WP_345579478.1">
    <property type="nucleotide sequence ID" value="NZ_BAABDQ010000066.1"/>
</dbReference>
<organism evidence="2 3">
    <name type="scientific">Nonomuraea rosea</name>
    <dbReference type="NCBI Taxonomy" id="638574"/>
    <lineage>
        <taxon>Bacteria</taxon>
        <taxon>Bacillati</taxon>
        <taxon>Actinomycetota</taxon>
        <taxon>Actinomycetes</taxon>
        <taxon>Streptosporangiales</taxon>
        <taxon>Streptosporangiaceae</taxon>
        <taxon>Nonomuraea</taxon>
    </lineage>
</organism>
<dbReference type="EMBL" id="BAABDQ010000066">
    <property type="protein sequence ID" value="GAA3621996.1"/>
    <property type="molecule type" value="Genomic_DNA"/>
</dbReference>
<name>A0ABP6ZYS4_9ACTN</name>
<feature type="domain" description="Phosphodiester glycosidase" evidence="1">
    <location>
        <begin position="152"/>
        <end position="323"/>
    </location>
</feature>
<dbReference type="InterPro" id="IPR018711">
    <property type="entry name" value="NAGPA"/>
</dbReference>
<evidence type="ECO:0000313" key="2">
    <source>
        <dbReference type="EMBL" id="GAA3621996.1"/>
    </source>
</evidence>
<gene>
    <name evidence="2" type="ORF">GCM10022419_129590</name>
</gene>
<comment type="caution">
    <text evidence="2">The sequence shown here is derived from an EMBL/GenBank/DDBJ whole genome shotgun (WGS) entry which is preliminary data.</text>
</comment>
<evidence type="ECO:0000313" key="3">
    <source>
        <dbReference type="Proteomes" id="UP001500630"/>
    </source>
</evidence>
<proteinExistence type="predicted"/>
<dbReference type="Proteomes" id="UP001500630">
    <property type="component" value="Unassembled WGS sequence"/>
</dbReference>
<dbReference type="Pfam" id="PF09992">
    <property type="entry name" value="NAGPA"/>
    <property type="match status" value="1"/>
</dbReference>